<comment type="similarity">
    <text evidence="1">Belongs to the CNOT2/3/5 family.</text>
</comment>
<dbReference type="KEGG" id="tot:TOT_030000795"/>
<feature type="domain" description="NOT2/NOT3/NOT5 C-terminal" evidence="4">
    <location>
        <begin position="58"/>
        <end position="168"/>
    </location>
</feature>
<evidence type="ECO:0000313" key="6">
    <source>
        <dbReference type="Proteomes" id="UP000003786"/>
    </source>
</evidence>
<keyword evidence="2" id="KW-0805">Transcription regulation</keyword>
<evidence type="ECO:0000313" key="5">
    <source>
        <dbReference type="EMBL" id="BAM41532.1"/>
    </source>
</evidence>
<reference evidence="5 6" key="1">
    <citation type="journal article" date="2012" name="MBio">
        <title>Comparative genome analysis of three eukaryotic parasites with differing abilities to transform leukocytes reveals key mediators of Theileria-induced leukocyte transformation.</title>
        <authorList>
            <person name="Hayashida K."/>
            <person name="Hara Y."/>
            <person name="Abe T."/>
            <person name="Yamasaki C."/>
            <person name="Toyoda A."/>
            <person name="Kosuge T."/>
            <person name="Suzuki Y."/>
            <person name="Sato Y."/>
            <person name="Kawashima S."/>
            <person name="Katayama T."/>
            <person name="Wakaguri H."/>
            <person name="Inoue N."/>
            <person name="Homma K."/>
            <person name="Tada-Umezaki M."/>
            <person name="Yagi Y."/>
            <person name="Fujii Y."/>
            <person name="Habara T."/>
            <person name="Kanehisa M."/>
            <person name="Watanabe H."/>
            <person name="Ito K."/>
            <person name="Gojobori T."/>
            <person name="Sugawara H."/>
            <person name="Imanishi T."/>
            <person name="Weir W."/>
            <person name="Gardner M."/>
            <person name="Pain A."/>
            <person name="Shiels B."/>
            <person name="Hattori M."/>
            <person name="Nene V."/>
            <person name="Sugimoto C."/>
        </authorList>
    </citation>
    <scope>NUCLEOTIDE SEQUENCE [LARGE SCALE GENOMIC DNA]</scope>
    <source>
        <strain evidence="5 6">Shintoku</strain>
    </source>
</reference>
<proteinExistence type="inferred from homology"/>
<dbReference type="GO" id="GO:0006355">
    <property type="term" value="P:regulation of DNA-templated transcription"/>
    <property type="evidence" value="ECO:0007669"/>
    <property type="project" value="InterPro"/>
</dbReference>
<dbReference type="STRING" id="869250.J4CDQ1"/>
<dbReference type="PANTHER" id="PTHR23326">
    <property type="entry name" value="CCR4 NOT-RELATED"/>
    <property type="match status" value="1"/>
</dbReference>
<organism evidence="5 6">
    <name type="scientific">Theileria orientalis strain Shintoku</name>
    <dbReference type="NCBI Taxonomy" id="869250"/>
    <lineage>
        <taxon>Eukaryota</taxon>
        <taxon>Sar</taxon>
        <taxon>Alveolata</taxon>
        <taxon>Apicomplexa</taxon>
        <taxon>Aconoidasida</taxon>
        <taxon>Piroplasmida</taxon>
        <taxon>Theileriidae</taxon>
        <taxon>Theileria</taxon>
    </lineage>
</organism>
<keyword evidence="6" id="KW-1185">Reference proteome</keyword>
<dbReference type="Proteomes" id="UP000003786">
    <property type="component" value="Chromosome 3"/>
</dbReference>
<dbReference type="eggNOG" id="KOG2150">
    <property type="taxonomic scope" value="Eukaryota"/>
</dbReference>
<dbReference type="InterPro" id="IPR038635">
    <property type="entry name" value="CCR4-NOT_su2/3/5_C_sf"/>
</dbReference>
<sequence>MTRKKFQDKIKQTTGTKRLTHSILTVRKITMYFAGMVRMKGLLQSGSIKCAIEPRMTYHPMNQWNSPFYYPQNPLPQYGTPAFYLRLSEDTLFFIFYYFPNTFQQQMAGRELMRLSWRYHKKHATWFKRHEEPVKVTETFEKGTYIYFDPEEWKKSVKSDFTFFYNQLLV</sequence>
<dbReference type="Pfam" id="PF04153">
    <property type="entry name" value="NOT2_3_5_C"/>
    <property type="match status" value="1"/>
</dbReference>
<evidence type="ECO:0000259" key="4">
    <source>
        <dbReference type="Pfam" id="PF04153"/>
    </source>
</evidence>
<protein>
    <submittedName>
        <fullName evidence="5">CCR4-NOT transcription complex subunit 3</fullName>
    </submittedName>
</protein>
<dbReference type="OrthoDB" id="293823at2759"/>
<dbReference type="RefSeq" id="XP_009691833.1">
    <property type="nucleotide sequence ID" value="XM_009693538.1"/>
</dbReference>
<dbReference type="InterPro" id="IPR007282">
    <property type="entry name" value="NOT2/3/5_C"/>
</dbReference>
<evidence type="ECO:0000256" key="2">
    <source>
        <dbReference type="ARBA" id="ARBA00023015"/>
    </source>
</evidence>
<dbReference type="EMBL" id="AP011948">
    <property type="protein sequence ID" value="BAM41532.1"/>
    <property type="molecule type" value="Genomic_DNA"/>
</dbReference>
<evidence type="ECO:0000256" key="3">
    <source>
        <dbReference type="ARBA" id="ARBA00023163"/>
    </source>
</evidence>
<dbReference type="AlphaFoldDB" id="J4CDQ1"/>
<dbReference type="GeneID" id="20715943"/>
<name>J4CDQ1_THEOR</name>
<dbReference type="GO" id="GO:0030015">
    <property type="term" value="C:CCR4-NOT core complex"/>
    <property type="evidence" value="ECO:0007669"/>
    <property type="project" value="InterPro"/>
</dbReference>
<accession>J4CDQ1</accession>
<dbReference type="VEuPathDB" id="PiroplasmaDB:TOT_030000795"/>
<dbReference type="Gene3D" id="2.30.30.1020">
    <property type="entry name" value="CCR4-NOT complex subunit 2/3/5, C-terminal domain"/>
    <property type="match status" value="1"/>
</dbReference>
<dbReference type="OMA" id="PAFYLRL"/>
<evidence type="ECO:0000256" key="1">
    <source>
        <dbReference type="ARBA" id="ARBA00007682"/>
    </source>
</evidence>
<gene>
    <name evidence="5" type="ORF">TOT_030000795</name>
</gene>
<keyword evidence="3" id="KW-0804">Transcription</keyword>
<dbReference type="InterPro" id="IPR040168">
    <property type="entry name" value="Not2/3/5"/>
</dbReference>